<evidence type="ECO:0000313" key="4">
    <source>
        <dbReference type="EMBL" id="MBB6171071.1"/>
    </source>
</evidence>
<keyword evidence="4" id="KW-0032">Aminotransferase</keyword>
<evidence type="ECO:0000256" key="1">
    <source>
        <dbReference type="ARBA" id="ARBA00008954"/>
    </source>
</evidence>
<keyword evidence="4" id="KW-0808">Transferase</keyword>
<dbReference type="InterPro" id="IPR015424">
    <property type="entry name" value="PyrdxlP-dep_Trfase"/>
</dbReference>
<dbReference type="AlphaFoldDB" id="A0A7W9YGZ4"/>
<comment type="similarity">
    <text evidence="1 3">Belongs to the class-III pyridoxal-phosphate-dependent aminotransferase family.</text>
</comment>
<organism evidence="4 5">
    <name type="scientific">Nocardiopsis mwathae</name>
    <dbReference type="NCBI Taxonomy" id="1472723"/>
    <lineage>
        <taxon>Bacteria</taxon>
        <taxon>Bacillati</taxon>
        <taxon>Actinomycetota</taxon>
        <taxon>Actinomycetes</taxon>
        <taxon>Streptosporangiales</taxon>
        <taxon>Nocardiopsidaceae</taxon>
        <taxon>Nocardiopsis</taxon>
    </lineage>
</organism>
<sequence>MSATAASYARTTTKQQEPGRFWHTFCDMHTVTRNQKFLVTRAEGVWLWDESGDRYLDGTASLWYCNVGHGRREIADAVHAQMTRLDAYTVYGDFANGPALELGERLAAHAPVIDPRVILTCGGGESIDTAAKLARRYWGVNGQAEKTHLISRAGGYHGLHGFGSSIIGMERFRVGFGPLIEDVSVVPHDSVEALEAEILRVGPERVAAFFAEPVIGAGGVYPPPGPDYFRRVAEVCRRHGVLFIVDSVICGFARMGNWFGIERYGVRPDMIVFAKGVSSGYLPLGGVIVSGEIAEPFWDRPGNPFLHGTTYAGHPACCAAAMANLDILEREDLFTVALEIEAQLDAAVRQLADHPMVAEVRAGTGVMAAVELSAETLDERGITTAEVFAEARSRGVILRAVPRALLISPPLIITWEQIDHLVSTLRSALDAVSAAHNGAQPGTAGVAGG</sequence>
<dbReference type="GO" id="GO:0030170">
    <property type="term" value="F:pyridoxal phosphate binding"/>
    <property type="evidence" value="ECO:0007669"/>
    <property type="project" value="InterPro"/>
</dbReference>
<dbReference type="Pfam" id="PF00202">
    <property type="entry name" value="Aminotran_3"/>
    <property type="match status" value="1"/>
</dbReference>
<dbReference type="PANTHER" id="PTHR43094:SF1">
    <property type="entry name" value="AMINOTRANSFERASE CLASS-III"/>
    <property type="match status" value="1"/>
</dbReference>
<dbReference type="SUPFAM" id="SSF53383">
    <property type="entry name" value="PLP-dependent transferases"/>
    <property type="match status" value="1"/>
</dbReference>
<dbReference type="PANTHER" id="PTHR43094">
    <property type="entry name" value="AMINOTRANSFERASE"/>
    <property type="match status" value="1"/>
</dbReference>
<dbReference type="Proteomes" id="UP000546642">
    <property type="component" value="Unassembled WGS sequence"/>
</dbReference>
<proteinExistence type="inferred from homology"/>
<keyword evidence="2 3" id="KW-0663">Pyridoxal phosphate</keyword>
<evidence type="ECO:0000256" key="2">
    <source>
        <dbReference type="ARBA" id="ARBA00022898"/>
    </source>
</evidence>
<dbReference type="GO" id="GO:0008483">
    <property type="term" value="F:transaminase activity"/>
    <property type="evidence" value="ECO:0007669"/>
    <property type="project" value="UniProtKB-KW"/>
</dbReference>
<name>A0A7W9YGZ4_9ACTN</name>
<keyword evidence="5" id="KW-1185">Reference proteome</keyword>
<dbReference type="InterPro" id="IPR015422">
    <property type="entry name" value="PyrdxlP-dep_Trfase_small"/>
</dbReference>
<evidence type="ECO:0000256" key="3">
    <source>
        <dbReference type="RuleBase" id="RU003560"/>
    </source>
</evidence>
<dbReference type="Gene3D" id="3.90.1150.10">
    <property type="entry name" value="Aspartate Aminotransferase, domain 1"/>
    <property type="match status" value="1"/>
</dbReference>
<dbReference type="PIRSF" id="PIRSF000521">
    <property type="entry name" value="Transaminase_4ab_Lys_Orn"/>
    <property type="match status" value="1"/>
</dbReference>
<accession>A0A7W9YGZ4</accession>
<protein>
    <submittedName>
        <fullName evidence="4">Adenosylmethionine-8-amino-7-oxononanoate aminotransferase</fullName>
    </submittedName>
</protein>
<dbReference type="InterPro" id="IPR015421">
    <property type="entry name" value="PyrdxlP-dep_Trfase_major"/>
</dbReference>
<reference evidence="4 5" key="1">
    <citation type="submission" date="2020-08" db="EMBL/GenBank/DDBJ databases">
        <title>Sequencing the genomes of 1000 actinobacteria strains.</title>
        <authorList>
            <person name="Klenk H.-P."/>
        </authorList>
    </citation>
    <scope>NUCLEOTIDE SEQUENCE [LARGE SCALE GENOMIC DNA]</scope>
    <source>
        <strain evidence="4 5">DSM 46659</strain>
    </source>
</reference>
<dbReference type="Gene3D" id="3.40.640.10">
    <property type="entry name" value="Type I PLP-dependent aspartate aminotransferase-like (Major domain)"/>
    <property type="match status" value="1"/>
</dbReference>
<dbReference type="EMBL" id="JACHDS010000001">
    <property type="protein sequence ID" value="MBB6171071.1"/>
    <property type="molecule type" value="Genomic_DNA"/>
</dbReference>
<dbReference type="CDD" id="cd00610">
    <property type="entry name" value="OAT_like"/>
    <property type="match status" value="1"/>
</dbReference>
<gene>
    <name evidence="4" type="ORF">HNR23_001131</name>
</gene>
<comment type="caution">
    <text evidence="4">The sequence shown here is derived from an EMBL/GenBank/DDBJ whole genome shotgun (WGS) entry which is preliminary data.</text>
</comment>
<evidence type="ECO:0000313" key="5">
    <source>
        <dbReference type="Proteomes" id="UP000546642"/>
    </source>
</evidence>
<dbReference type="InterPro" id="IPR005814">
    <property type="entry name" value="Aminotrans_3"/>
</dbReference>